<dbReference type="SUPFAM" id="SSF51182">
    <property type="entry name" value="RmlC-like cupins"/>
    <property type="match status" value="1"/>
</dbReference>
<evidence type="ECO:0000313" key="3">
    <source>
        <dbReference type="Proteomes" id="UP001198220"/>
    </source>
</evidence>
<dbReference type="EMBL" id="JAJEPS010000003">
    <property type="protein sequence ID" value="MCC2125498.1"/>
    <property type="molecule type" value="Genomic_DNA"/>
</dbReference>
<protein>
    <submittedName>
        <fullName evidence="2">Cupin domain-containing protein</fullName>
    </submittedName>
</protein>
<comment type="caution">
    <text evidence="2">The sequence shown here is derived from an EMBL/GenBank/DDBJ whole genome shotgun (WGS) entry which is preliminary data.</text>
</comment>
<keyword evidence="3" id="KW-1185">Reference proteome</keyword>
<proteinExistence type="predicted"/>
<gene>
    <name evidence="2" type="ORF">LKD36_04815</name>
</gene>
<reference evidence="2 3" key="1">
    <citation type="submission" date="2021-10" db="EMBL/GenBank/DDBJ databases">
        <title>Anaerobic single-cell dispensing facilitates the cultivation of human gut bacteria.</title>
        <authorList>
            <person name="Afrizal A."/>
        </authorList>
    </citation>
    <scope>NUCLEOTIDE SEQUENCE [LARGE SCALE GENOMIC DNA]</scope>
    <source>
        <strain evidence="2 3">CLA-AA-H276</strain>
    </source>
</reference>
<feature type="domain" description="Cupin type-2" evidence="1">
    <location>
        <begin position="34"/>
        <end position="102"/>
    </location>
</feature>
<dbReference type="Proteomes" id="UP001198220">
    <property type="component" value="Unassembled WGS sequence"/>
</dbReference>
<sequence>MKVIHSTDAEFFMDGSEVCRQYIATEKITFGSSTLLPGQTGGTDPGHSEAHEIFFCSRGHVAVYNRDSGKYYELNEGDILLIEEGEPHQISNIGTETAVITWSCAPYA</sequence>
<dbReference type="InterPro" id="IPR013096">
    <property type="entry name" value="Cupin_2"/>
</dbReference>
<evidence type="ECO:0000259" key="1">
    <source>
        <dbReference type="Pfam" id="PF07883"/>
    </source>
</evidence>
<accession>A0AAE3A8R2</accession>
<dbReference type="AlphaFoldDB" id="A0AAE3A8R2"/>
<dbReference type="InterPro" id="IPR011051">
    <property type="entry name" value="RmlC_Cupin_sf"/>
</dbReference>
<dbReference type="InterPro" id="IPR014710">
    <property type="entry name" value="RmlC-like_jellyroll"/>
</dbReference>
<dbReference type="Pfam" id="PF07883">
    <property type="entry name" value="Cupin_2"/>
    <property type="match status" value="1"/>
</dbReference>
<name>A0AAE3A8R2_9FIRM</name>
<organism evidence="2 3">
    <name type="scientific">Hominiventricola filiformis</name>
    <dbReference type="NCBI Taxonomy" id="2885352"/>
    <lineage>
        <taxon>Bacteria</taxon>
        <taxon>Bacillati</taxon>
        <taxon>Bacillota</taxon>
        <taxon>Clostridia</taxon>
        <taxon>Lachnospirales</taxon>
        <taxon>Lachnospiraceae</taxon>
        <taxon>Hominiventricola</taxon>
    </lineage>
</organism>
<dbReference type="RefSeq" id="WP_308458914.1">
    <property type="nucleotide sequence ID" value="NZ_JAJEPS010000003.1"/>
</dbReference>
<evidence type="ECO:0000313" key="2">
    <source>
        <dbReference type="EMBL" id="MCC2125498.1"/>
    </source>
</evidence>
<dbReference type="Gene3D" id="2.60.120.10">
    <property type="entry name" value="Jelly Rolls"/>
    <property type="match status" value="1"/>
</dbReference>